<organism evidence="3 4">
    <name type="scientific">Myxococcus xanthus</name>
    <dbReference type="NCBI Taxonomy" id="34"/>
    <lineage>
        <taxon>Bacteria</taxon>
        <taxon>Pseudomonadati</taxon>
        <taxon>Myxococcota</taxon>
        <taxon>Myxococcia</taxon>
        <taxon>Myxococcales</taxon>
        <taxon>Cystobacterineae</taxon>
        <taxon>Myxococcaceae</taxon>
        <taxon>Myxococcus</taxon>
    </lineage>
</organism>
<evidence type="ECO:0000313" key="3">
    <source>
        <dbReference type="EMBL" id="NOJ77957.1"/>
    </source>
</evidence>
<dbReference type="Proteomes" id="UP000533080">
    <property type="component" value="Unassembled WGS sequence"/>
</dbReference>
<sequence length="117" mass="13337">MARPVMTELYVEREDTVAKAVTLFPRDTVVRALSLMQRYGLSRLPVVDDVHGELIGDVTADDLTRVWQHAPLACMSEILSLKSLRVEDLEDTTRWGPRLTLVSPLVDVYQTSKRWVQ</sequence>
<evidence type="ECO:0000313" key="4">
    <source>
        <dbReference type="Proteomes" id="UP000533080"/>
    </source>
</evidence>
<dbReference type="PROSITE" id="PS51371">
    <property type="entry name" value="CBS"/>
    <property type="match status" value="1"/>
</dbReference>
<dbReference type="Pfam" id="PF00571">
    <property type="entry name" value="CBS"/>
    <property type="match status" value="1"/>
</dbReference>
<dbReference type="EMBL" id="JABFNT010000014">
    <property type="protein sequence ID" value="NOJ77957.1"/>
    <property type="molecule type" value="Genomic_DNA"/>
</dbReference>
<dbReference type="SUPFAM" id="SSF54631">
    <property type="entry name" value="CBS-domain pair"/>
    <property type="match status" value="1"/>
</dbReference>
<dbReference type="SMART" id="SM00116">
    <property type="entry name" value="CBS"/>
    <property type="match status" value="1"/>
</dbReference>
<evidence type="ECO:0000256" key="1">
    <source>
        <dbReference type="PROSITE-ProRule" id="PRU00703"/>
    </source>
</evidence>
<dbReference type="InterPro" id="IPR000644">
    <property type="entry name" value="CBS_dom"/>
</dbReference>
<dbReference type="AlphaFoldDB" id="A0A7Y4IES3"/>
<proteinExistence type="predicted"/>
<accession>A0A7Y4IES3</accession>
<name>A0A7Y4IES3_MYXXA</name>
<reference evidence="3 4" key="1">
    <citation type="submission" date="2020-05" db="EMBL/GenBank/DDBJ databases">
        <authorList>
            <person name="Whitworth D."/>
        </authorList>
    </citation>
    <scope>NUCLEOTIDE SEQUENCE [LARGE SCALE GENOMIC DNA]</scope>
    <source>
        <strain evidence="3 4">AM005</strain>
    </source>
</reference>
<comment type="caution">
    <text evidence="3">The sequence shown here is derived from an EMBL/GenBank/DDBJ whole genome shotgun (WGS) entry which is preliminary data.</text>
</comment>
<feature type="domain" description="CBS" evidence="2">
    <location>
        <begin position="16"/>
        <end position="74"/>
    </location>
</feature>
<evidence type="ECO:0000259" key="2">
    <source>
        <dbReference type="PROSITE" id="PS51371"/>
    </source>
</evidence>
<keyword evidence="1" id="KW-0129">CBS domain</keyword>
<gene>
    <name evidence="3" type="ORF">HNV28_06305</name>
</gene>
<dbReference type="InterPro" id="IPR046342">
    <property type="entry name" value="CBS_dom_sf"/>
</dbReference>
<protein>
    <submittedName>
        <fullName evidence="3">CBS domain-containing protein</fullName>
    </submittedName>
</protein>
<dbReference type="Gene3D" id="3.10.580.10">
    <property type="entry name" value="CBS-domain"/>
    <property type="match status" value="1"/>
</dbReference>